<proteinExistence type="predicted"/>
<dbReference type="EC" id="5.3.1.6" evidence="1"/>
<gene>
    <name evidence="1" type="primary">rpiA</name>
    <name evidence="1" type="ORF">TU35_003680</name>
</gene>
<accession>A0ACC6V023</accession>
<dbReference type="EMBL" id="JZWT02000007">
    <property type="protein sequence ID" value="MFB6490340.1"/>
    <property type="molecule type" value="Genomic_DNA"/>
</dbReference>
<organism evidence="1 2">
    <name type="scientific">Thermoproteus sp. AZ2</name>
    <dbReference type="NCBI Taxonomy" id="1609232"/>
    <lineage>
        <taxon>Archaea</taxon>
        <taxon>Thermoproteota</taxon>
        <taxon>Thermoprotei</taxon>
        <taxon>Thermoproteales</taxon>
        <taxon>Thermoproteaceae</taxon>
        <taxon>Thermoproteus</taxon>
    </lineage>
</organism>
<keyword evidence="1" id="KW-0413">Isomerase</keyword>
<evidence type="ECO:0000313" key="1">
    <source>
        <dbReference type="EMBL" id="MFB6490340.1"/>
    </source>
</evidence>
<comment type="caution">
    <text evidence="1">The sequence shown here is derived from an EMBL/GenBank/DDBJ whole genome shotgun (WGS) entry which is preliminary data.</text>
</comment>
<evidence type="ECO:0000313" key="2">
    <source>
        <dbReference type="Proteomes" id="UP000033636"/>
    </source>
</evidence>
<sequence>MKDLLAKKALEFVRDGYVIGLGSGSTAKAFIEALGRLASEAGLKLTLVATSVDSELKAAEVGLGHMLRPLWLVDSIDLAVDGADEVAKDRVFLKGRGGALVREKIVDYRASTLLILAEATKLVPAVPARNPVPIEVVPYAWRHVARDVERKFGGVCRLRISDSGRLGPHITDNGNYIIDWTPPGPLGPEIEDALKGIPGVVDTGIFAKRRDAVVLLADERGVYAL</sequence>
<protein>
    <submittedName>
        <fullName evidence="1">Ribose 5-phosphate isomerase A</fullName>
        <ecNumber evidence="1">5.3.1.6</ecNumber>
    </submittedName>
</protein>
<dbReference type="Proteomes" id="UP000033636">
    <property type="component" value="Unassembled WGS sequence"/>
</dbReference>
<reference evidence="1" key="1">
    <citation type="submission" date="2024-07" db="EMBL/GenBank/DDBJ databases">
        <title>Metagenome and Metagenome-Assembled Genomes of Archaea from a hot spring from the geothermal field of Los Azufres, Mexico.</title>
        <authorList>
            <person name="Marin-Paredes R."/>
            <person name="Martinez-Romero E."/>
            <person name="Servin-Garciduenas L.E."/>
        </authorList>
    </citation>
    <scope>NUCLEOTIDE SEQUENCE</scope>
</reference>
<name>A0ACC6V023_9CREN</name>